<protein>
    <submittedName>
        <fullName evidence="2">Uncharacterized protein</fullName>
    </submittedName>
</protein>
<keyword evidence="3" id="KW-1185">Reference proteome</keyword>
<sequence length="455" mass="52828">MHLTWRMSGLGESDGQHSRCPAHHDYYFWAFAGPSSAPGTERPGDDFECHSLLPLESAVDAGIDMVATTITSILDDVRNLSCDRASIYQMDLLRHDWYSFRSSKVAGCRRMELDVNNCHRLRLQLRYYLSLRAMLTLQRVRRRIHAVSTNFIREAVLARAARKKREKKVLQNLRKLPAEIRLLILDEYIRLQPPTVTEDTGRLHHPLIDDQTTKLDPKTYHSIFHTTPLKLHRTIDATGTPLKRAVQWPRSTPKFLILHDTHCKKFTREHMLYEIRCTITVPTTCGHHIVIFYPSSIPSDPSQRWIRETSKSASHTDPSSSTAIDNDCSSICFKSAHHACKIWHDQFMLPNDIHWRNVTKFEVVFVKEKMLAKVWRWAKTNPRMACWKAVLGTVVFLFGPVVLAGLLGYLLPFWTVRTWGWLKRWMGTLWAMVLEKVAKVVARIRRFRRGDRQAK</sequence>
<keyword evidence="1" id="KW-0472">Membrane</keyword>
<proteinExistence type="predicted"/>
<dbReference type="AlphaFoldDB" id="A0A6A6F2P5"/>
<evidence type="ECO:0000256" key="1">
    <source>
        <dbReference type="SAM" id="Phobius"/>
    </source>
</evidence>
<name>A0A6A6F2P5_9PEZI</name>
<gene>
    <name evidence="2" type="ORF">CERZMDRAFT_88380</name>
</gene>
<dbReference type="Proteomes" id="UP000799539">
    <property type="component" value="Unassembled WGS sequence"/>
</dbReference>
<reference evidence="2" key="1">
    <citation type="journal article" date="2020" name="Stud. Mycol.">
        <title>101 Dothideomycetes genomes: a test case for predicting lifestyles and emergence of pathogens.</title>
        <authorList>
            <person name="Haridas S."/>
            <person name="Albert R."/>
            <person name="Binder M."/>
            <person name="Bloem J."/>
            <person name="Labutti K."/>
            <person name="Salamov A."/>
            <person name="Andreopoulos B."/>
            <person name="Baker S."/>
            <person name="Barry K."/>
            <person name="Bills G."/>
            <person name="Bluhm B."/>
            <person name="Cannon C."/>
            <person name="Castanera R."/>
            <person name="Culley D."/>
            <person name="Daum C."/>
            <person name="Ezra D."/>
            <person name="Gonzalez J."/>
            <person name="Henrissat B."/>
            <person name="Kuo A."/>
            <person name="Liang C."/>
            <person name="Lipzen A."/>
            <person name="Lutzoni F."/>
            <person name="Magnuson J."/>
            <person name="Mondo S."/>
            <person name="Nolan M."/>
            <person name="Ohm R."/>
            <person name="Pangilinan J."/>
            <person name="Park H.-J."/>
            <person name="Ramirez L."/>
            <person name="Alfaro M."/>
            <person name="Sun H."/>
            <person name="Tritt A."/>
            <person name="Yoshinaga Y."/>
            <person name="Zwiers L.-H."/>
            <person name="Turgeon B."/>
            <person name="Goodwin S."/>
            <person name="Spatafora J."/>
            <person name="Crous P."/>
            <person name="Grigoriev I."/>
        </authorList>
    </citation>
    <scope>NUCLEOTIDE SEQUENCE</scope>
    <source>
        <strain evidence="2">SCOH1-5</strain>
    </source>
</reference>
<evidence type="ECO:0000313" key="2">
    <source>
        <dbReference type="EMBL" id="KAF2207723.1"/>
    </source>
</evidence>
<keyword evidence="1" id="KW-1133">Transmembrane helix</keyword>
<keyword evidence="1" id="KW-0812">Transmembrane</keyword>
<evidence type="ECO:0000313" key="3">
    <source>
        <dbReference type="Proteomes" id="UP000799539"/>
    </source>
</evidence>
<organism evidence="2 3">
    <name type="scientific">Cercospora zeae-maydis SCOH1-5</name>
    <dbReference type="NCBI Taxonomy" id="717836"/>
    <lineage>
        <taxon>Eukaryota</taxon>
        <taxon>Fungi</taxon>
        <taxon>Dikarya</taxon>
        <taxon>Ascomycota</taxon>
        <taxon>Pezizomycotina</taxon>
        <taxon>Dothideomycetes</taxon>
        <taxon>Dothideomycetidae</taxon>
        <taxon>Mycosphaerellales</taxon>
        <taxon>Mycosphaerellaceae</taxon>
        <taxon>Cercospora</taxon>
    </lineage>
</organism>
<dbReference type="EMBL" id="ML992701">
    <property type="protein sequence ID" value="KAF2207723.1"/>
    <property type="molecule type" value="Genomic_DNA"/>
</dbReference>
<accession>A0A6A6F2P5</accession>
<feature type="transmembrane region" description="Helical" evidence="1">
    <location>
        <begin position="389"/>
        <end position="412"/>
    </location>
</feature>